<dbReference type="RefSeq" id="WP_160608885.1">
    <property type="nucleotide sequence ID" value="NZ_WTYF01000004.1"/>
</dbReference>
<dbReference type="AlphaFoldDB" id="A0A844Y316"/>
<evidence type="ECO:0000259" key="1">
    <source>
        <dbReference type="Pfam" id="PF09836"/>
    </source>
</evidence>
<dbReference type="InterPro" id="IPR018640">
    <property type="entry name" value="DUF2063"/>
</dbReference>
<sequence>MSALAEAQDAMLARILDEDLPLPAGWTPRHAAGLAVYRNNYRSALVEALRSTFERTARLVGEDSFERAAAHHLITHPPASWTLDFAGEGFDATCAQLFVQDPEVAELAWLEWAMHRAFVARDAAALDGAGFAEATASYGDADWAGLRLRFVPGLALRTLRHDVKLLWSEGETHLPEEAACCIVWREGERPVFQQVPLPEGEALSAMMQGASFAEACELLSGLLGEKEAPAAAGAMLARWLAEGLVEALAQ</sequence>
<evidence type="ECO:0000313" key="3">
    <source>
        <dbReference type="Proteomes" id="UP000444185"/>
    </source>
</evidence>
<dbReference type="EMBL" id="WTYF01000004">
    <property type="protein sequence ID" value="MXO52226.1"/>
    <property type="molecule type" value="Genomic_DNA"/>
</dbReference>
<gene>
    <name evidence="2" type="ORF">GRI42_13005</name>
</gene>
<protein>
    <submittedName>
        <fullName evidence="2">DUF2063 domain-containing protein</fullName>
    </submittedName>
</protein>
<dbReference type="Gene3D" id="1.10.150.690">
    <property type="entry name" value="DUF2063"/>
    <property type="match status" value="1"/>
</dbReference>
<dbReference type="OrthoDB" id="343356at2"/>
<comment type="caution">
    <text evidence="2">The sequence shown here is derived from an EMBL/GenBank/DDBJ whole genome shotgun (WGS) entry which is preliminary data.</text>
</comment>
<name>A0A844Y316_9SPHN</name>
<feature type="domain" description="Putative DNA-binding" evidence="1">
    <location>
        <begin position="7"/>
        <end position="90"/>
    </location>
</feature>
<evidence type="ECO:0000313" key="2">
    <source>
        <dbReference type="EMBL" id="MXO52226.1"/>
    </source>
</evidence>
<dbReference type="Pfam" id="PF09836">
    <property type="entry name" value="DUF2063"/>
    <property type="match status" value="1"/>
</dbReference>
<reference evidence="2 3" key="1">
    <citation type="submission" date="2019-12" db="EMBL/GenBank/DDBJ databases">
        <title>Genomic-based taxomic classification of the family Erythrobacteraceae.</title>
        <authorList>
            <person name="Xu L."/>
        </authorList>
    </citation>
    <scope>NUCLEOTIDE SEQUENCE [LARGE SCALE GENOMIC DNA]</scope>
    <source>
        <strain evidence="2 3">DSM 16225</strain>
    </source>
</reference>
<accession>A0A844Y316</accession>
<organism evidence="2 3">
    <name type="scientific">Qipengyuania gaetbuli</name>
    <dbReference type="NCBI Taxonomy" id="266952"/>
    <lineage>
        <taxon>Bacteria</taxon>
        <taxon>Pseudomonadati</taxon>
        <taxon>Pseudomonadota</taxon>
        <taxon>Alphaproteobacteria</taxon>
        <taxon>Sphingomonadales</taxon>
        <taxon>Erythrobacteraceae</taxon>
        <taxon>Qipengyuania</taxon>
    </lineage>
</organism>
<keyword evidence="3" id="KW-1185">Reference proteome</keyword>
<dbReference type="InterPro" id="IPR044922">
    <property type="entry name" value="DUF2063_N_sf"/>
</dbReference>
<proteinExistence type="predicted"/>
<dbReference type="Proteomes" id="UP000444185">
    <property type="component" value="Unassembled WGS sequence"/>
</dbReference>